<evidence type="ECO:0000313" key="7">
    <source>
        <dbReference type="EMBL" id="RMA41085.1"/>
    </source>
</evidence>
<name>A0A3L9Y103_9RHOB</name>
<evidence type="ECO:0000259" key="6">
    <source>
        <dbReference type="PROSITE" id="PS52015"/>
    </source>
</evidence>
<comment type="caution">
    <text evidence="7">The sequence shown here is derived from an EMBL/GenBank/DDBJ whole genome shotgun (WGS) entry which is preliminary data.</text>
</comment>
<comment type="subcellular location">
    <subcellularLocation>
        <location evidence="1">Membrane</location>
        <topology evidence="1">Single-pass membrane protein</topology>
    </subcellularLocation>
</comment>
<organism evidence="7 8">
    <name type="scientific">Rhodophyticola porphyridii</name>
    <dbReference type="NCBI Taxonomy" id="1852017"/>
    <lineage>
        <taxon>Bacteria</taxon>
        <taxon>Pseudomonadati</taxon>
        <taxon>Pseudomonadota</taxon>
        <taxon>Alphaproteobacteria</taxon>
        <taxon>Rhodobacterales</taxon>
        <taxon>Roseobacteraceae</taxon>
        <taxon>Rhodophyticola</taxon>
    </lineage>
</organism>
<dbReference type="SUPFAM" id="SSF74653">
    <property type="entry name" value="TolA/TonB C-terminal domain"/>
    <property type="match status" value="1"/>
</dbReference>
<accession>A0A3L9Y103</accession>
<feature type="region of interest" description="Disordered" evidence="5">
    <location>
        <begin position="51"/>
        <end position="75"/>
    </location>
</feature>
<reference evidence="7 8" key="1">
    <citation type="submission" date="2018-10" db="EMBL/GenBank/DDBJ databases">
        <authorList>
            <person name="Jung H.S."/>
            <person name="Jeon C.O."/>
        </authorList>
    </citation>
    <scope>NUCLEOTIDE SEQUENCE [LARGE SCALE GENOMIC DNA]</scope>
    <source>
        <strain evidence="7 8">MA-7-27</strain>
    </source>
</reference>
<feature type="region of interest" description="Disordered" evidence="5">
    <location>
        <begin position="138"/>
        <end position="227"/>
    </location>
</feature>
<dbReference type="GO" id="GO:0055085">
    <property type="term" value="P:transmembrane transport"/>
    <property type="evidence" value="ECO:0007669"/>
    <property type="project" value="InterPro"/>
</dbReference>
<sequence>MGLAGAASVFVHGLGLLVAPVAPVSMPGGGPAQIAMIGDNFRDAATGIVHSAPDRTQTTPMEPVADRVGAAPPLPLAPATIQSATLQSPPAPEQVVRAHSAPIVPDAIPVLPATPVSALPTERVVAAAPSPEVTVTSAPVPERVVGRAAPVEQTPGADTPRPIPRAERPPIPAPVAPEPARTPPPAAMASQGNADANARAGQSSGEARGRSAQSREAGAGQNVRSGRGAAQYPSLITRHLSQVRWPVTGFDGTSVIRFTVGDTGALSAISVLHSSGNAEFDSLALNLVRNAAPFPAPPPGAQRTFNVPIRKR</sequence>
<keyword evidence="3" id="KW-1133">Transmembrane helix</keyword>
<protein>
    <submittedName>
        <fullName evidence="7">TonB family protein</fullName>
    </submittedName>
</protein>
<keyword evidence="2" id="KW-0812">Transmembrane</keyword>
<evidence type="ECO:0000256" key="1">
    <source>
        <dbReference type="ARBA" id="ARBA00004167"/>
    </source>
</evidence>
<dbReference type="Proteomes" id="UP000281343">
    <property type="component" value="Unassembled WGS sequence"/>
</dbReference>
<dbReference type="GO" id="GO:0016020">
    <property type="term" value="C:membrane"/>
    <property type="evidence" value="ECO:0007669"/>
    <property type="project" value="UniProtKB-SubCell"/>
</dbReference>
<proteinExistence type="predicted"/>
<dbReference type="InterPro" id="IPR006260">
    <property type="entry name" value="TonB/TolA_C"/>
</dbReference>
<keyword evidence="4" id="KW-0472">Membrane</keyword>
<dbReference type="PROSITE" id="PS52015">
    <property type="entry name" value="TONB_CTD"/>
    <property type="match status" value="1"/>
</dbReference>
<dbReference type="InterPro" id="IPR037682">
    <property type="entry name" value="TonB_C"/>
</dbReference>
<feature type="compositionally biased region" description="Pro residues" evidence="5">
    <location>
        <begin position="169"/>
        <end position="186"/>
    </location>
</feature>
<feature type="domain" description="TonB C-terminal" evidence="6">
    <location>
        <begin position="226"/>
        <end position="312"/>
    </location>
</feature>
<dbReference type="AlphaFoldDB" id="A0A3L9Y103"/>
<dbReference type="NCBIfam" id="TIGR01352">
    <property type="entry name" value="tonB_Cterm"/>
    <property type="match status" value="1"/>
</dbReference>
<evidence type="ECO:0000256" key="2">
    <source>
        <dbReference type="ARBA" id="ARBA00022692"/>
    </source>
</evidence>
<keyword evidence="8" id="KW-1185">Reference proteome</keyword>
<evidence type="ECO:0000313" key="8">
    <source>
        <dbReference type="Proteomes" id="UP000281343"/>
    </source>
</evidence>
<evidence type="ECO:0000256" key="4">
    <source>
        <dbReference type="ARBA" id="ARBA00023136"/>
    </source>
</evidence>
<dbReference type="EMBL" id="RCNT01000009">
    <property type="protein sequence ID" value="RMA41085.1"/>
    <property type="molecule type" value="Genomic_DNA"/>
</dbReference>
<dbReference type="Gene3D" id="3.30.1150.10">
    <property type="match status" value="1"/>
</dbReference>
<evidence type="ECO:0000256" key="5">
    <source>
        <dbReference type="SAM" id="MobiDB-lite"/>
    </source>
</evidence>
<feature type="compositionally biased region" description="Polar residues" evidence="5">
    <location>
        <begin position="190"/>
        <end position="205"/>
    </location>
</feature>
<dbReference type="Pfam" id="PF13103">
    <property type="entry name" value="TonB_2"/>
    <property type="match status" value="1"/>
</dbReference>
<gene>
    <name evidence="7" type="ORF">D9R08_16520</name>
</gene>
<evidence type="ECO:0000256" key="3">
    <source>
        <dbReference type="ARBA" id="ARBA00022989"/>
    </source>
</evidence>